<feature type="compositionally biased region" description="Basic and acidic residues" evidence="1">
    <location>
        <begin position="71"/>
        <end position="84"/>
    </location>
</feature>
<evidence type="ECO:0000313" key="3">
    <source>
        <dbReference type="Proteomes" id="UP001148614"/>
    </source>
</evidence>
<evidence type="ECO:0000313" key="2">
    <source>
        <dbReference type="EMBL" id="KAJ3557934.1"/>
    </source>
</evidence>
<accession>A0A9W8N613</accession>
<dbReference type="Proteomes" id="UP001148614">
    <property type="component" value="Unassembled WGS sequence"/>
</dbReference>
<dbReference type="EMBL" id="JANPWZ010002543">
    <property type="protein sequence ID" value="KAJ3557934.1"/>
    <property type="molecule type" value="Genomic_DNA"/>
</dbReference>
<dbReference type="AlphaFoldDB" id="A0A9W8N613"/>
<feature type="compositionally biased region" description="Low complexity" evidence="1">
    <location>
        <begin position="32"/>
        <end position="52"/>
    </location>
</feature>
<feature type="region of interest" description="Disordered" evidence="1">
    <location>
        <begin position="151"/>
        <end position="176"/>
    </location>
</feature>
<comment type="caution">
    <text evidence="2">The sequence shown here is derived from an EMBL/GenBank/DDBJ whole genome shotgun (WGS) entry which is preliminary data.</text>
</comment>
<feature type="region of interest" description="Disordered" evidence="1">
    <location>
        <begin position="257"/>
        <end position="315"/>
    </location>
</feature>
<feature type="compositionally biased region" description="Basic residues" evidence="1">
    <location>
        <begin position="270"/>
        <end position="285"/>
    </location>
</feature>
<proteinExistence type="predicted"/>
<feature type="compositionally biased region" description="Low complexity" evidence="1">
    <location>
        <begin position="9"/>
        <end position="20"/>
    </location>
</feature>
<dbReference type="VEuPathDB" id="FungiDB:F4678DRAFT_328335"/>
<feature type="region of interest" description="Disordered" evidence="1">
    <location>
        <begin position="1"/>
        <end position="89"/>
    </location>
</feature>
<reference evidence="2" key="1">
    <citation type="submission" date="2022-07" db="EMBL/GenBank/DDBJ databases">
        <title>Genome Sequence of Xylaria arbuscula.</title>
        <authorList>
            <person name="Buettner E."/>
        </authorList>
    </citation>
    <scope>NUCLEOTIDE SEQUENCE</scope>
    <source>
        <strain evidence="2">VT107</strain>
    </source>
</reference>
<keyword evidence="3" id="KW-1185">Reference proteome</keyword>
<protein>
    <submittedName>
        <fullName evidence="2">Uncharacterized protein</fullName>
    </submittedName>
</protein>
<gene>
    <name evidence="2" type="ORF">NPX13_g9826</name>
</gene>
<sequence>MATATGLSPGNAANAPNAGPVRPPIHTSTAVPSLSESPSLLASSLSASSQAPNGVSNGLAMPLAVPQDGNQRGDMRIYPRDGRVRNPIPSKLKKMNENIQGEFGVMHMDVASHRASEGRDAAAKRTSEGTLLQARLAQTDGYVSHQRRANYPKPPGLKQFNPPQRSAEPVIEPGPPQPLTVVETKAEQARLLTLLRSLSPITVVDQICTALAFFGGIPDAPPPADGKFPESAEANGSGSLFVGWIAELFPNLKNGRPKRVEEAAAQTPGGRKRPRGRPKGSKARKTRSDKGVKKGPQRKKAGENQADNLQDDEWD</sequence>
<organism evidence="2 3">
    <name type="scientific">Xylaria arbuscula</name>
    <dbReference type="NCBI Taxonomy" id="114810"/>
    <lineage>
        <taxon>Eukaryota</taxon>
        <taxon>Fungi</taxon>
        <taxon>Dikarya</taxon>
        <taxon>Ascomycota</taxon>
        <taxon>Pezizomycotina</taxon>
        <taxon>Sordariomycetes</taxon>
        <taxon>Xylariomycetidae</taxon>
        <taxon>Xylariales</taxon>
        <taxon>Xylariaceae</taxon>
        <taxon>Xylaria</taxon>
    </lineage>
</organism>
<evidence type="ECO:0000256" key="1">
    <source>
        <dbReference type="SAM" id="MobiDB-lite"/>
    </source>
</evidence>
<name>A0A9W8N613_9PEZI</name>